<proteinExistence type="predicted"/>
<dbReference type="EMBL" id="AP024429">
    <property type="protein sequence ID" value="BCS01277.1"/>
    <property type="molecule type" value="Genomic_DNA"/>
</dbReference>
<keyword evidence="1" id="KW-0472">Membrane</keyword>
<dbReference type="GeneID" id="64962598"/>
<dbReference type="KEGG" id="aluc:AKAW2_51618S"/>
<evidence type="ECO:0000256" key="1">
    <source>
        <dbReference type="SAM" id="Phobius"/>
    </source>
</evidence>
<accession>A0A7R7WE11</accession>
<protein>
    <submittedName>
        <fullName evidence="2">Uncharacterized protein</fullName>
    </submittedName>
</protein>
<organism evidence="2 3">
    <name type="scientific">Aspergillus kawachii</name>
    <name type="common">White koji mold</name>
    <name type="synonym">Aspergillus awamori var. kawachi</name>
    <dbReference type="NCBI Taxonomy" id="1069201"/>
    <lineage>
        <taxon>Eukaryota</taxon>
        <taxon>Fungi</taxon>
        <taxon>Dikarya</taxon>
        <taxon>Ascomycota</taxon>
        <taxon>Pezizomycotina</taxon>
        <taxon>Eurotiomycetes</taxon>
        <taxon>Eurotiomycetidae</taxon>
        <taxon>Eurotiales</taxon>
        <taxon>Aspergillaceae</taxon>
        <taxon>Aspergillus</taxon>
        <taxon>Aspergillus subgen. Circumdati</taxon>
    </lineage>
</organism>
<feature type="transmembrane region" description="Helical" evidence="1">
    <location>
        <begin position="82"/>
        <end position="100"/>
    </location>
</feature>
<keyword evidence="3" id="KW-1185">Reference proteome</keyword>
<evidence type="ECO:0000313" key="3">
    <source>
        <dbReference type="Proteomes" id="UP000661280"/>
    </source>
</evidence>
<gene>
    <name evidence="2" type="ORF">AKAW2_51618S</name>
</gene>
<dbReference type="AlphaFoldDB" id="A0A7R7WE11"/>
<name>A0A7R7WE11_ASPKA</name>
<evidence type="ECO:0000313" key="2">
    <source>
        <dbReference type="EMBL" id="BCS01277.1"/>
    </source>
</evidence>
<keyword evidence="1" id="KW-1133">Transmembrane helix</keyword>
<dbReference type="RefSeq" id="XP_041545039.1">
    <property type="nucleotide sequence ID" value="XM_041691567.1"/>
</dbReference>
<keyword evidence="1" id="KW-0812">Transmembrane</keyword>
<reference evidence="2" key="1">
    <citation type="submission" date="2021-01" db="EMBL/GenBank/DDBJ databases">
        <authorList>
            <consortium name="Aspergillus luchuensis mut. kawachii IFO 4304 genome sequencing consortium"/>
            <person name="Kazuki M."/>
            <person name="Futagami T."/>
        </authorList>
    </citation>
    <scope>NUCLEOTIDE SEQUENCE</scope>
    <source>
        <strain evidence="2">IFO 4308</strain>
    </source>
</reference>
<dbReference type="Proteomes" id="UP000661280">
    <property type="component" value="Chromosome 5"/>
</dbReference>
<sequence>MARYEKPGQRITDACYRADRSRLMQPDRCQPAKNKSRWPHLGRFSGCTGAGPDAVITAGNRAIALLSSPSISSSLGTLDTSYWTSIFLFSFFNITVMYLGS</sequence>
<reference evidence="2" key="2">
    <citation type="submission" date="2021-02" db="EMBL/GenBank/DDBJ databases">
        <title>Aspergillus luchuensis mut. kawachii IFO 4304 genome sequence.</title>
        <authorList>
            <person name="Mori K."/>
            <person name="Kadooka C."/>
            <person name="Goto M."/>
            <person name="Futagami T."/>
        </authorList>
    </citation>
    <scope>NUCLEOTIDE SEQUENCE</scope>
    <source>
        <strain evidence="2">IFO 4308</strain>
    </source>
</reference>